<evidence type="ECO:0000256" key="5">
    <source>
        <dbReference type="ARBA" id="ARBA00023163"/>
    </source>
</evidence>
<name>A0AA41QJ78_9MICO</name>
<feature type="compositionally biased region" description="Basic and acidic residues" evidence="6">
    <location>
        <begin position="1"/>
        <end position="19"/>
    </location>
</feature>
<dbReference type="Gene3D" id="1.10.10.10">
    <property type="entry name" value="Winged helix-like DNA-binding domain superfamily/Winged helix DNA-binding domain"/>
    <property type="match status" value="1"/>
</dbReference>
<keyword evidence="3" id="KW-0805">Transcription regulation</keyword>
<comment type="caution">
    <text evidence="9">The sequence shown here is derived from an EMBL/GenBank/DDBJ whole genome shotgun (WGS) entry which is preliminary data.</text>
</comment>
<gene>
    <name evidence="9" type="ORF">L1785_19260</name>
</gene>
<dbReference type="PANTHER" id="PTHR30173">
    <property type="entry name" value="SIGMA 19 FACTOR"/>
    <property type="match status" value="1"/>
</dbReference>
<evidence type="ECO:0000259" key="7">
    <source>
        <dbReference type="Pfam" id="PF04542"/>
    </source>
</evidence>
<evidence type="ECO:0000256" key="4">
    <source>
        <dbReference type="ARBA" id="ARBA00023082"/>
    </source>
</evidence>
<feature type="domain" description="RNA polymerase sigma-70 region 2" evidence="7">
    <location>
        <begin position="32"/>
        <end position="87"/>
    </location>
</feature>
<dbReference type="EMBL" id="JAKGSG010000054">
    <property type="protein sequence ID" value="MCF4123114.1"/>
    <property type="molecule type" value="Genomic_DNA"/>
</dbReference>
<dbReference type="Pfam" id="PF08281">
    <property type="entry name" value="Sigma70_r4_2"/>
    <property type="match status" value="1"/>
</dbReference>
<dbReference type="InterPro" id="IPR052704">
    <property type="entry name" value="ECF_Sigma-70_Domain"/>
</dbReference>
<dbReference type="SUPFAM" id="SSF88946">
    <property type="entry name" value="Sigma2 domain of RNA polymerase sigma factors"/>
    <property type="match status" value="1"/>
</dbReference>
<evidence type="ECO:0000256" key="2">
    <source>
        <dbReference type="ARBA" id="ARBA00011344"/>
    </source>
</evidence>
<evidence type="ECO:0000313" key="10">
    <source>
        <dbReference type="Proteomes" id="UP001165405"/>
    </source>
</evidence>
<dbReference type="SUPFAM" id="SSF54427">
    <property type="entry name" value="NTF2-like"/>
    <property type="match status" value="1"/>
</dbReference>
<dbReference type="RefSeq" id="WP_236090926.1">
    <property type="nucleotide sequence ID" value="NZ_JAKGSG010000054.1"/>
</dbReference>
<dbReference type="NCBIfam" id="TIGR02937">
    <property type="entry name" value="sigma70-ECF"/>
    <property type="match status" value="1"/>
</dbReference>
<reference evidence="9" key="1">
    <citation type="submission" date="2022-01" db="EMBL/GenBank/DDBJ databases">
        <title>Antribacter sp. nov., isolated from Guizhou of China.</title>
        <authorList>
            <person name="Chengliang C."/>
            <person name="Ya Z."/>
        </authorList>
    </citation>
    <scope>NUCLEOTIDE SEQUENCE</scope>
    <source>
        <strain evidence="9">KLBMP 9083</strain>
    </source>
</reference>
<keyword evidence="10" id="KW-1185">Reference proteome</keyword>
<evidence type="ECO:0000256" key="3">
    <source>
        <dbReference type="ARBA" id="ARBA00023015"/>
    </source>
</evidence>
<dbReference type="GO" id="GO:0006352">
    <property type="term" value="P:DNA-templated transcription initiation"/>
    <property type="evidence" value="ECO:0007669"/>
    <property type="project" value="InterPro"/>
</dbReference>
<dbReference type="Gene3D" id="1.10.1740.10">
    <property type="match status" value="1"/>
</dbReference>
<dbReference type="InterPro" id="IPR007627">
    <property type="entry name" value="RNA_pol_sigma70_r2"/>
</dbReference>
<proteinExistence type="inferred from homology"/>
<accession>A0AA41QJ78</accession>
<dbReference type="Proteomes" id="UP001165405">
    <property type="component" value="Unassembled WGS sequence"/>
</dbReference>
<dbReference type="AlphaFoldDB" id="A0AA41QJ78"/>
<dbReference type="InterPro" id="IPR013325">
    <property type="entry name" value="RNA_pol_sigma_r2"/>
</dbReference>
<keyword evidence="5" id="KW-0804">Transcription</keyword>
<evidence type="ECO:0000259" key="8">
    <source>
        <dbReference type="Pfam" id="PF08281"/>
    </source>
</evidence>
<dbReference type="PANTHER" id="PTHR30173:SF43">
    <property type="entry name" value="ECF RNA POLYMERASE SIGMA FACTOR SIGI-RELATED"/>
    <property type="match status" value="1"/>
</dbReference>
<feature type="domain" description="RNA polymerase sigma factor 70 region 4 type 2" evidence="8">
    <location>
        <begin position="124"/>
        <end position="175"/>
    </location>
</feature>
<feature type="region of interest" description="Disordered" evidence="6">
    <location>
        <begin position="1"/>
        <end position="22"/>
    </location>
</feature>
<dbReference type="InterPro" id="IPR013324">
    <property type="entry name" value="RNA_pol_sigma_r3/r4-like"/>
</dbReference>
<dbReference type="InterPro" id="IPR013249">
    <property type="entry name" value="RNA_pol_sigma70_r4_t2"/>
</dbReference>
<dbReference type="Pfam" id="PF04542">
    <property type="entry name" value="Sigma70_r2"/>
    <property type="match status" value="1"/>
</dbReference>
<dbReference type="GO" id="GO:0003677">
    <property type="term" value="F:DNA binding"/>
    <property type="evidence" value="ECO:0007669"/>
    <property type="project" value="InterPro"/>
</dbReference>
<comment type="subunit">
    <text evidence="2">Interacts transiently with the RNA polymerase catalytic core formed by RpoA, RpoB, RpoC and RpoZ (2 alpha, 1 beta, 1 beta' and 1 omega subunit) to form the RNA polymerase holoenzyme that can initiate transcription.</text>
</comment>
<dbReference type="GO" id="GO:0016987">
    <property type="term" value="F:sigma factor activity"/>
    <property type="evidence" value="ECO:0007669"/>
    <property type="project" value="UniProtKB-KW"/>
</dbReference>
<dbReference type="InterPro" id="IPR032710">
    <property type="entry name" value="NTF2-like_dom_sf"/>
</dbReference>
<sequence length="296" mass="31485">MSETERGGVERSAAERSATERVAAASRDDRAYLLAVAHRILADPAEAEDVVQDAFVRLATQEVGEIRDLRGWLVVVVRRLALDRIGSAHGRLSAPHDPTAWGFDAAADALDPADRVTLDDEIRRALSVVLERLTPGERAAFLLHDVFGIPFDSVAEMVGRTAAACRQLASRARRAIRESGPTSDAPPADPELQDVVDRFIAACAGGDLDALVRTLHPDVSGWATLGGERVGFDVGAERVAAGSLRYLGPQSGWSLAPLALDDGMAVVATRGGDPVALIRLQITDGLIAAIHTVLLR</sequence>
<organism evidence="9 10">
    <name type="scientific">Antribacter soli</name>
    <dbReference type="NCBI Taxonomy" id="2910976"/>
    <lineage>
        <taxon>Bacteria</taxon>
        <taxon>Bacillati</taxon>
        <taxon>Actinomycetota</taxon>
        <taxon>Actinomycetes</taxon>
        <taxon>Micrococcales</taxon>
        <taxon>Promicromonosporaceae</taxon>
        <taxon>Antribacter</taxon>
    </lineage>
</organism>
<comment type="similarity">
    <text evidence="1">Belongs to the sigma-70 factor family. ECF subfamily.</text>
</comment>
<dbReference type="SUPFAM" id="SSF88659">
    <property type="entry name" value="Sigma3 and sigma4 domains of RNA polymerase sigma factors"/>
    <property type="match status" value="1"/>
</dbReference>
<evidence type="ECO:0000256" key="1">
    <source>
        <dbReference type="ARBA" id="ARBA00010641"/>
    </source>
</evidence>
<dbReference type="InterPro" id="IPR036388">
    <property type="entry name" value="WH-like_DNA-bd_sf"/>
</dbReference>
<dbReference type="Gene3D" id="3.10.450.50">
    <property type="match status" value="1"/>
</dbReference>
<evidence type="ECO:0000256" key="6">
    <source>
        <dbReference type="SAM" id="MobiDB-lite"/>
    </source>
</evidence>
<keyword evidence="4" id="KW-0731">Sigma factor</keyword>
<protein>
    <submittedName>
        <fullName evidence="9">Sigma-70 family RNA polymerase sigma factor</fullName>
    </submittedName>
</protein>
<dbReference type="InterPro" id="IPR014284">
    <property type="entry name" value="RNA_pol_sigma-70_dom"/>
</dbReference>
<evidence type="ECO:0000313" key="9">
    <source>
        <dbReference type="EMBL" id="MCF4123114.1"/>
    </source>
</evidence>